<dbReference type="PANTHER" id="PTHR33376">
    <property type="match status" value="1"/>
</dbReference>
<sequence length="338" mass="38190">MRLKDFYMYRSLSKLLICTLAMLSPVMGLAADPIVIRFSHVAAPDTPKGQGALLFQKKVEEQLAGVVKVEVYPNSSLYGDKEEIKALQDGKVEMLAVALAKLGSYSPKLKLFDLPFLFNSQAALDRFQSKPTGQQLLLSMEKQNIAGLAYWHNGMKQLSAQKPLREPEDIRGLKIRIQDSDVLESQFQLLGATPVKMPFNKVSQALTDGTINASENPWTNLYSKHLHEQQRYITESNHGSLDYMLITNASFWRQIPFNVRIKLETILGEVTYEVNRQADAQNQKDRAKIVSAGGNEIITLTNEQRQHWQTAMQPVWQHFENQIGQDLIKAAQYANEAP</sequence>
<comment type="caution">
    <text evidence="5">The sequence shown here is derived from an EMBL/GenBank/DDBJ whole genome shotgun (WGS) entry which is preliminary data.</text>
</comment>
<evidence type="ECO:0000313" key="6">
    <source>
        <dbReference type="Proteomes" id="UP000616499"/>
    </source>
</evidence>
<organism evidence="5 6">
    <name type="scientific">Pseudomonas asuensis</name>
    <dbReference type="NCBI Taxonomy" id="1825787"/>
    <lineage>
        <taxon>Bacteria</taxon>
        <taxon>Pseudomonadati</taxon>
        <taxon>Pseudomonadota</taxon>
        <taxon>Gammaproteobacteria</taxon>
        <taxon>Pseudomonadales</taxon>
        <taxon>Pseudomonadaceae</taxon>
        <taxon>Pseudomonas</taxon>
    </lineage>
</organism>
<name>A0ABQ2H272_9PSED</name>
<dbReference type="NCBIfam" id="NF037995">
    <property type="entry name" value="TRAP_S1"/>
    <property type="match status" value="1"/>
</dbReference>
<feature type="chain" id="PRO_5047085646" evidence="4">
    <location>
        <begin position="31"/>
        <end position="338"/>
    </location>
</feature>
<evidence type="ECO:0000256" key="3">
    <source>
        <dbReference type="ARBA" id="ARBA00022729"/>
    </source>
</evidence>
<dbReference type="InterPro" id="IPR004682">
    <property type="entry name" value="TRAP_DctP"/>
</dbReference>
<reference evidence="6" key="1">
    <citation type="journal article" date="2019" name="Int. J. Syst. Evol. Microbiol.">
        <title>The Global Catalogue of Microorganisms (GCM) 10K type strain sequencing project: providing services to taxonomists for standard genome sequencing and annotation.</title>
        <authorList>
            <consortium name="The Broad Institute Genomics Platform"/>
            <consortium name="The Broad Institute Genome Sequencing Center for Infectious Disease"/>
            <person name="Wu L."/>
            <person name="Ma J."/>
        </authorList>
    </citation>
    <scope>NUCLEOTIDE SEQUENCE [LARGE SCALE GENOMIC DNA]</scope>
    <source>
        <strain evidence="6">JCM 13501</strain>
    </source>
</reference>
<protein>
    <submittedName>
        <fullName evidence="5">C4-dicarboxylate-binding periplasmic protein DctP</fullName>
    </submittedName>
</protein>
<keyword evidence="2" id="KW-0813">Transport</keyword>
<dbReference type="NCBIfam" id="TIGR00787">
    <property type="entry name" value="dctP"/>
    <property type="match status" value="1"/>
</dbReference>
<dbReference type="InterPro" id="IPR018389">
    <property type="entry name" value="DctP_fam"/>
</dbReference>
<feature type="signal peptide" evidence="4">
    <location>
        <begin position="1"/>
        <end position="30"/>
    </location>
</feature>
<dbReference type="Proteomes" id="UP000616499">
    <property type="component" value="Unassembled WGS sequence"/>
</dbReference>
<evidence type="ECO:0000313" key="5">
    <source>
        <dbReference type="EMBL" id="GGM24967.1"/>
    </source>
</evidence>
<dbReference type="InterPro" id="IPR038404">
    <property type="entry name" value="TRAP_DctP_sf"/>
</dbReference>
<proteinExistence type="inferred from homology"/>
<dbReference type="PIRSF" id="PIRSF006470">
    <property type="entry name" value="DctB"/>
    <property type="match status" value="1"/>
</dbReference>
<evidence type="ECO:0000256" key="4">
    <source>
        <dbReference type="SAM" id="SignalP"/>
    </source>
</evidence>
<dbReference type="EMBL" id="BMNW01000010">
    <property type="protein sequence ID" value="GGM24967.1"/>
    <property type="molecule type" value="Genomic_DNA"/>
</dbReference>
<keyword evidence="3 4" id="KW-0732">Signal</keyword>
<gene>
    <name evidence="5" type="primary">dctP</name>
    <name evidence="5" type="ORF">GCM10009425_39750</name>
</gene>
<evidence type="ECO:0000256" key="1">
    <source>
        <dbReference type="ARBA" id="ARBA00009023"/>
    </source>
</evidence>
<accession>A0ABQ2H272</accession>
<evidence type="ECO:0000256" key="2">
    <source>
        <dbReference type="ARBA" id="ARBA00022448"/>
    </source>
</evidence>
<dbReference type="Gene3D" id="3.40.190.170">
    <property type="entry name" value="Bacterial extracellular solute-binding protein, family 7"/>
    <property type="match status" value="1"/>
</dbReference>
<comment type="similarity">
    <text evidence="1">Belongs to the bacterial solute-binding protein 7 family.</text>
</comment>
<dbReference type="Pfam" id="PF03480">
    <property type="entry name" value="DctP"/>
    <property type="match status" value="1"/>
</dbReference>
<dbReference type="PANTHER" id="PTHR33376:SF7">
    <property type="entry name" value="C4-DICARBOXYLATE-BINDING PROTEIN DCTB"/>
    <property type="match status" value="1"/>
</dbReference>
<keyword evidence="6" id="KW-1185">Reference proteome</keyword>